<evidence type="ECO:0000256" key="4">
    <source>
        <dbReference type="ARBA" id="ARBA00022771"/>
    </source>
</evidence>
<accession>A0AAV5SF69</accession>
<dbReference type="InterPro" id="IPR013087">
    <property type="entry name" value="Znf_C2H2_type"/>
</dbReference>
<keyword evidence="8" id="KW-0539">Nucleus</keyword>
<feature type="domain" description="C2H2-type" evidence="10">
    <location>
        <begin position="227"/>
        <end position="249"/>
    </location>
</feature>
<dbReference type="EMBL" id="BTSX01000001">
    <property type="protein sequence ID" value="GMS82016.1"/>
    <property type="molecule type" value="Genomic_DNA"/>
</dbReference>
<proteinExistence type="predicted"/>
<feature type="domain" description="C2H2-type" evidence="10">
    <location>
        <begin position="171"/>
        <end position="198"/>
    </location>
</feature>
<feature type="domain" description="C2H2-type" evidence="10">
    <location>
        <begin position="250"/>
        <end position="277"/>
    </location>
</feature>
<evidence type="ECO:0000313" key="11">
    <source>
        <dbReference type="EMBL" id="GMS82016.1"/>
    </source>
</evidence>
<keyword evidence="3" id="KW-0677">Repeat</keyword>
<dbReference type="SMART" id="SM00355">
    <property type="entry name" value="ZnF_C2H2"/>
    <property type="match status" value="6"/>
</dbReference>
<evidence type="ECO:0000256" key="2">
    <source>
        <dbReference type="ARBA" id="ARBA00022723"/>
    </source>
</evidence>
<dbReference type="PANTHER" id="PTHR23234:SF10">
    <property type="entry name" value="RIKEN CDNA 6720489N17 GENE-RELATED"/>
    <property type="match status" value="1"/>
</dbReference>
<feature type="domain" description="C2H2-type" evidence="10">
    <location>
        <begin position="199"/>
        <end position="226"/>
    </location>
</feature>
<sequence length="334" mass="38760">MNFTQPRRMEEIERCRQKAHAFSRTDRIGRLITKSLELAQTVVMDETNFESLASDVQLLERERTKAMHDDPKKDTILRSMLYGMSASLVAIVQSVIERSEKGQDRAKRYTREADTDIVSVDDLSEAIHQSRKRRRSAAQQKSRIDVDEIDYDDEIESIGVVETRDEDQQLYPCQRCGKEWKSHAQLEKHLRTHSDEKPFGCDKCPFVFRTNTYLKEHLRNEHGEKPYECTECAMKFAFRSELTVHTKQHLQCANCGVVCRAPKVLESHIRTHTGEKPFACDKCDSTFVDSPKLKKHLRGAHGAKPYQCTDCGEKFARHSELSQHINKIHTRQYM</sequence>
<evidence type="ECO:0000259" key="10">
    <source>
        <dbReference type="PROSITE" id="PS50157"/>
    </source>
</evidence>
<comment type="caution">
    <text evidence="11">The sequence shown here is derived from an EMBL/GenBank/DDBJ whole genome shotgun (WGS) entry which is preliminary data.</text>
</comment>
<dbReference type="FunFam" id="3.30.160.60:FF:000038">
    <property type="entry name" value="Zinc finger protein 624"/>
    <property type="match status" value="1"/>
</dbReference>
<feature type="domain" description="C2H2-type" evidence="10">
    <location>
        <begin position="278"/>
        <end position="305"/>
    </location>
</feature>
<dbReference type="Proteomes" id="UP001432027">
    <property type="component" value="Unassembled WGS sequence"/>
</dbReference>
<evidence type="ECO:0000313" key="12">
    <source>
        <dbReference type="Proteomes" id="UP001432027"/>
    </source>
</evidence>
<comment type="subcellular location">
    <subcellularLocation>
        <location evidence="1">Nucleus</location>
    </subcellularLocation>
</comment>
<reference evidence="11" key="1">
    <citation type="submission" date="2023-10" db="EMBL/GenBank/DDBJ databases">
        <title>Genome assembly of Pristionchus species.</title>
        <authorList>
            <person name="Yoshida K."/>
            <person name="Sommer R.J."/>
        </authorList>
    </citation>
    <scope>NUCLEOTIDE SEQUENCE</scope>
    <source>
        <strain evidence="11">RS0144</strain>
    </source>
</reference>
<keyword evidence="2" id="KW-0479">Metal-binding</keyword>
<dbReference type="PANTHER" id="PTHR23234">
    <property type="entry name" value="ZNF44 PROTEIN"/>
    <property type="match status" value="1"/>
</dbReference>
<keyword evidence="12" id="KW-1185">Reference proteome</keyword>
<dbReference type="PROSITE" id="PS50157">
    <property type="entry name" value="ZINC_FINGER_C2H2_2"/>
    <property type="match status" value="6"/>
</dbReference>
<feature type="domain" description="C2H2-type" evidence="10">
    <location>
        <begin position="306"/>
        <end position="334"/>
    </location>
</feature>
<keyword evidence="5" id="KW-0862">Zinc</keyword>
<dbReference type="AlphaFoldDB" id="A0AAV5SF69"/>
<organism evidence="11 12">
    <name type="scientific">Pristionchus entomophagus</name>
    <dbReference type="NCBI Taxonomy" id="358040"/>
    <lineage>
        <taxon>Eukaryota</taxon>
        <taxon>Metazoa</taxon>
        <taxon>Ecdysozoa</taxon>
        <taxon>Nematoda</taxon>
        <taxon>Chromadorea</taxon>
        <taxon>Rhabditida</taxon>
        <taxon>Rhabditina</taxon>
        <taxon>Diplogasteromorpha</taxon>
        <taxon>Diplogasteroidea</taxon>
        <taxon>Neodiplogasteridae</taxon>
        <taxon>Pristionchus</taxon>
    </lineage>
</organism>
<dbReference type="PROSITE" id="PS00028">
    <property type="entry name" value="ZINC_FINGER_C2H2_1"/>
    <property type="match status" value="6"/>
</dbReference>
<protein>
    <recommendedName>
        <fullName evidence="10">C2H2-type domain-containing protein</fullName>
    </recommendedName>
</protein>
<evidence type="ECO:0000256" key="1">
    <source>
        <dbReference type="ARBA" id="ARBA00004123"/>
    </source>
</evidence>
<dbReference type="Gene3D" id="3.30.160.60">
    <property type="entry name" value="Classic Zinc Finger"/>
    <property type="match status" value="6"/>
</dbReference>
<dbReference type="GO" id="GO:0005634">
    <property type="term" value="C:nucleus"/>
    <property type="evidence" value="ECO:0007669"/>
    <property type="project" value="UniProtKB-SubCell"/>
</dbReference>
<keyword evidence="6" id="KW-0805">Transcription regulation</keyword>
<keyword evidence="4 9" id="KW-0863">Zinc-finger</keyword>
<dbReference type="InterPro" id="IPR050758">
    <property type="entry name" value="Znf_C2H2-type"/>
</dbReference>
<dbReference type="FunFam" id="3.30.160.60:FF:000099">
    <property type="entry name" value="Zinc finger protein 79"/>
    <property type="match status" value="1"/>
</dbReference>
<dbReference type="GO" id="GO:0008270">
    <property type="term" value="F:zinc ion binding"/>
    <property type="evidence" value="ECO:0007669"/>
    <property type="project" value="UniProtKB-KW"/>
</dbReference>
<evidence type="ECO:0000256" key="8">
    <source>
        <dbReference type="ARBA" id="ARBA00023242"/>
    </source>
</evidence>
<dbReference type="SUPFAM" id="SSF57667">
    <property type="entry name" value="beta-beta-alpha zinc fingers"/>
    <property type="match status" value="4"/>
</dbReference>
<dbReference type="Pfam" id="PF00096">
    <property type="entry name" value="zf-C2H2"/>
    <property type="match status" value="5"/>
</dbReference>
<evidence type="ECO:0000256" key="5">
    <source>
        <dbReference type="ARBA" id="ARBA00022833"/>
    </source>
</evidence>
<evidence type="ECO:0000256" key="6">
    <source>
        <dbReference type="ARBA" id="ARBA00023015"/>
    </source>
</evidence>
<keyword evidence="7" id="KW-0804">Transcription</keyword>
<evidence type="ECO:0000256" key="3">
    <source>
        <dbReference type="ARBA" id="ARBA00022737"/>
    </source>
</evidence>
<dbReference type="InterPro" id="IPR036236">
    <property type="entry name" value="Znf_C2H2_sf"/>
</dbReference>
<gene>
    <name evidence="11" type="ORF">PENTCL1PPCAC_4191</name>
</gene>
<dbReference type="FunFam" id="3.30.160.60:FF:000624">
    <property type="entry name" value="zinc finger protein 697"/>
    <property type="match status" value="1"/>
</dbReference>
<evidence type="ECO:0000256" key="7">
    <source>
        <dbReference type="ARBA" id="ARBA00023163"/>
    </source>
</evidence>
<evidence type="ECO:0000256" key="9">
    <source>
        <dbReference type="PROSITE-ProRule" id="PRU00042"/>
    </source>
</evidence>
<name>A0AAV5SF69_9BILA</name>